<reference evidence="2" key="1">
    <citation type="submission" date="2016-10" db="EMBL/GenBank/DDBJ databases">
        <authorList>
            <person name="de Groot N.N."/>
        </authorList>
    </citation>
    <scope>NUCLEOTIDE SEQUENCE</scope>
</reference>
<name>A0A1W1ELB1_9ZZZZ</name>
<dbReference type="InterPro" id="IPR036412">
    <property type="entry name" value="HAD-like_sf"/>
</dbReference>
<protein>
    <recommendedName>
        <fullName evidence="1">Sucrose phosphatase-like domain-containing protein</fullName>
    </recommendedName>
</protein>
<organism evidence="2">
    <name type="scientific">hydrothermal vent metagenome</name>
    <dbReference type="NCBI Taxonomy" id="652676"/>
    <lineage>
        <taxon>unclassified sequences</taxon>
        <taxon>metagenomes</taxon>
        <taxon>ecological metagenomes</taxon>
    </lineage>
</organism>
<dbReference type="Pfam" id="PF05116">
    <property type="entry name" value="S6PP"/>
    <property type="match status" value="1"/>
</dbReference>
<dbReference type="PIRSF" id="PIRSF030802">
    <property type="entry name" value="UCP030802"/>
    <property type="match status" value="1"/>
</dbReference>
<dbReference type="Gene3D" id="3.40.50.1000">
    <property type="entry name" value="HAD superfamily/HAD-like"/>
    <property type="match status" value="1"/>
</dbReference>
<proteinExistence type="predicted"/>
<dbReference type="AlphaFoldDB" id="A0A1W1ELB1"/>
<dbReference type="EMBL" id="FRYL01000045">
    <property type="protein sequence ID" value="SHO81671.1"/>
    <property type="molecule type" value="Genomic_DNA"/>
</dbReference>
<gene>
    <name evidence="2" type="ORF">MNB_SV-15-1217</name>
</gene>
<feature type="domain" description="Sucrose phosphatase-like" evidence="1">
    <location>
        <begin position="9"/>
        <end position="238"/>
    </location>
</feature>
<dbReference type="GO" id="GO:0003824">
    <property type="term" value="F:catalytic activity"/>
    <property type="evidence" value="ECO:0007669"/>
    <property type="project" value="UniProtKB-ARBA"/>
</dbReference>
<sequence>MAQKSKIFIFSDIDDTLIQTTRKTNMDKKSRIWAVGVDKKPISHMYENIEKLLRTTMKSKEISIIPTTARTLESYQRTLFYSDKTLKDNIEFIILNFGGVVVINNQIDTEWKNIIDDNYKNLKLPIDKVFDDINSILSQKFVKYNLKIRLLEGFYVDILNKHHRDNIELSTQINQIIENYINDEYYIYKNGSSFAILPNFLNKKYAVEYLIAKEKPILTIGAGDNKNDLDFMFSTDFLLVPNGSYNAKVLSKVV</sequence>
<dbReference type="SUPFAM" id="SSF56784">
    <property type="entry name" value="HAD-like"/>
    <property type="match status" value="1"/>
</dbReference>
<evidence type="ECO:0000313" key="2">
    <source>
        <dbReference type="EMBL" id="SHO81671.1"/>
    </source>
</evidence>
<dbReference type="InterPro" id="IPR023214">
    <property type="entry name" value="HAD_sf"/>
</dbReference>
<accession>A0A1W1ELB1</accession>
<dbReference type="InterPro" id="IPR006380">
    <property type="entry name" value="SPP-like_dom"/>
</dbReference>
<evidence type="ECO:0000259" key="1">
    <source>
        <dbReference type="Pfam" id="PF05116"/>
    </source>
</evidence>
<dbReference type="InterPro" id="IPR024197">
    <property type="entry name" value="TPP-like"/>
</dbReference>